<accession>A0A218X4X9</accession>
<feature type="compositionally biased region" description="Basic and acidic residues" evidence="1">
    <location>
        <begin position="52"/>
        <end position="67"/>
    </location>
</feature>
<dbReference type="AlphaFoldDB" id="A0A218X4X9"/>
<gene>
    <name evidence="2" type="ORF">CDL15_Pgr023168</name>
</gene>
<dbReference type="EMBL" id="MTKT01002440">
    <property type="protein sequence ID" value="OWM79756.1"/>
    <property type="molecule type" value="Genomic_DNA"/>
</dbReference>
<evidence type="ECO:0000256" key="1">
    <source>
        <dbReference type="SAM" id="MobiDB-lite"/>
    </source>
</evidence>
<reference evidence="3" key="1">
    <citation type="journal article" date="2017" name="Plant J.">
        <title>The pomegranate (Punica granatum L.) genome and the genomics of punicalagin biosynthesis.</title>
        <authorList>
            <person name="Qin G."/>
            <person name="Xu C."/>
            <person name="Ming R."/>
            <person name="Tang H."/>
            <person name="Guyot R."/>
            <person name="Kramer E.M."/>
            <person name="Hu Y."/>
            <person name="Yi X."/>
            <person name="Qi Y."/>
            <person name="Xu X."/>
            <person name="Gao Z."/>
            <person name="Pan H."/>
            <person name="Jian J."/>
            <person name="Tian Y."/>
            <person name="Yue Z."/>
            <person name="Xu Y."/>
        </authorList>
    </citation>
    <scope>NUCLEOTIDE SEQUENCE [LARGE SCALE GENOMIC DNA]</scope>
    <source>
        <strain evidence="3">cv. Dabenzi</strain>
    </source>
</reference>
<evidence type="ECO:0000313" key="3">
    <source>
        <dbReference type="Proteomes" id="UP000197138"/>
    </source>
</evidence>
<evidence type="ECO:0000313" key="2">
    <source>
        <dbReference type="EMBL" id="OWM79756.1"/>
    </source>
</evidence>
<name>A0A218X4X9_PUNGR</name>
<dbReference type="Proteomes" id="UP000197138">
    <property type="component" value="Unassembled WGS sequence"/>
</dbReference>
<protein>
    <submittedName>
        <fullName evidence="2">Uncharacterized protein</fullName>
    </submittedName>
</protein>
<feature type="region of interest" description="Disordered" evidence="1">
    <location>
        <begin position="1"/>
        <end position="78"/>
    </location>
</feature>
<sequence length="78" mass="8664">MELQAADDQDRKTIPFPGSSPNPSPQGTHSRRKTSSELENPPEDSPNGLAEETEHLRPERQDIRILPEKLTPMSCSQG</sequence>
<proteinExistence type="predicted"/>
<organism evidence="2 3">
    <name type="scientific">Punica granatum</name>
    <name type="common">Pomegranate</name>
    <dbReference type="NCBI Taxonomy" id="22663"/>
    <lineage>
        <taxon>Eukaryota</taxon>
        <taxon>Viridiplantae</taxon>
        <taxon>Streptophyta</taxon>
        <taxon>Embryophyta</taxon>
        <taxon>Tracheophyta</taxon>
        <taxon>Spermatophyta</taxon>
        <taxon>Magnoliopsida</taxon>
        <taxon>eudicotyledons</taxon>
        <taxon>Gunneridae</taxon>
        <taxon>Pentapetalae</taxon>
        <taxon>rosids</taxon>
        <taxon>malvids</taxon>
        <taxon>Myrtales</taxon>
        <taxon>Lythraceae</taxon>
        <taxon>Punica</taxon>
    </lineage>
</organism>
<comment type="caution">
    <text evidence="2">The sequence shown here is derived from an EMBL/GenBank/DDBJ whole genome shotgun (WGS) entry which is preliminary data.</text>
</comment>